<evidence type="ECO:0000313" key="2">
    <source>
        <dbReference type="EMBL" id="KAK8238593.1"/>
    </source>
</evidence>
<evidence type="ECO:0000256" key="1">
    <source>
        <dbReference type="SAM" id="MobiDB-lite"/>
    </source>
</evidence>
<feature type="compositionally biased region" description="Basic and acidic residues" evidence="1">
    <location>
        <begin position="284"/>
        <end position="341"/>
    </location>
</feature>
<feature type="region of interest" description="Disordered" evidence="1">
    <location>
        <begin position="173"/>
        <end position="371"/>
    </location>
</feature>
<proteinExistence type="predicted"/>
<name>A0ABR1YUB8_9PEZI</name>
<feature type="compositionally biased region" description="Acidic residues" evidence="1">
    <location>
        <begin position="181"/>
        <end position="200"/>
    </location>
</feature>
<comment type="caution">
    <text evidence="2">The sequence shown here is derived from an EMBL/GenBank/DDBJ whole genome shotgun (WGS) entry which is preliminary data.</text>
</comment>
<evidence type="ECO:0000313" key="3">
    <source>
        <dbReference type="Proteomes" id="UP001492380"/>
    </source>
</evidence>
<gene>
    <name evidence="2" type="ORF">HDK90DRAFT_231244</name>
</gene>
<feature type="compositionally biased region" description="Basic and acidic residues" evidence="1">
    <location>
        <begin position="353"/>
        <end position="371"/>
    </location>
</feature>
<feature type="compositionally biased region" description="Acidic residues" evidence="1">
    <location>
        <begin position="223"/>
        <end position="233"/>
    </location>
</feature>
<dbReference type="EMBL" id="JBBWRZ010000004">
    <property type="protein sequence ID" value="KAK8238593.1"/>
    <property type="molecule type" value="Genomic_DNA"/>
</dbReference>
<feature type="compositionally biased region" description="Basic and acidic residues" evidence="1">
    <location>
        <begin position="245"/>
        <end position="260"/>
    </location>
</feature>
<dbReference type="Proteomes" id="UP001492380">
    <property type="component" value="Unassembled WGS sequence"/>
</dbReference>
<sequence>MPRSTKPSVAHIRARALKNLEELGIDSVLDESIRPRQPPNLDKPDQKLRVFEPLTRILDLHEYPDRITTQLERLTYAAKRRDKSLADVKAALLKATRDRKKGWGFDRKVREILVQDVNKVFGELANMPSQKRAAESPPAHEPAPKRVNRTAMPANVRNAAGCAERIICHNSSVETDRQSVEPEDEQLGTDYEPDTDDSIEDPDKCKGIGYPGDCARLDHSSSDTDEDEEDDADLPAKPQQMPEPNRCEQVKHEDKGDEAHSVAIPEKGEQQQSEEDDADDEGEEKVGEGLHDAEDDGNHDKGETGETDKHDEGTNNAEHEGERDAGHDGTENEDKKEKDGEDIYGATNEIDEGSGRVVDEEDKRQAEPEKE</sequence>
<organism evidence="2 3">
    <name type="scientific">Phyllosticta capitalensis</name>
    <dbReference type="NCBI Taxonomy" id="121624"/>
    <lineage>
        <taxon>Eukaryota</taxon>
        <taxon>Fungi</taxon>
        <taxon>Dikarya</taxon>
        <taxon>Ascomycota</taxon>
        <taxon>Pezizomycotina</taxon>
        <taxon>Dothideomycetes</taxon>
        <taxon>Dothideomycetes incertae sedis</taxon>
        <taxon>Botryosphaeriales</taxon>
        <taxon>Phyllostictaceae</taxon>
        <taxon>Phyllosticta</taxon>
    </lineage>
</organism>
<protein>
    <submittedName>
        <fullName evidence="2">Uncharacterized protein</fullName>
    </submittedName>
</protein>
<reference evidence="2 3" key="1">
    <citation type="submission" date="2024-04" db="EMBL/GenBank/DDBJ databases">
        <title>Phyllosticta paracitricarpa is synonymous to the EU quarantine fungus P. citricarpa based on phylogenomic analyses.</title>
        <authorList>
            <consortium name="Lawrence Berkeley National Laboratory"/>
            <person name="Van Ingen-Buijs V.A."/>
            <person name="Van Westerhoven A.C."/>
            <person name="Haridas S."/>
            <person name="Skiadas P."/>
            <person name="Martin F."/>
            <person name="Groenewald J.Z."/>
            <person name="Crous P.W."/>
            <person name="Seidl M.F."/>
        </authorList>
    </citation>
    <scope>NUCLEOTIDE SEQUENCE [LARGE SCALE GENOMIC DNA]</scope>
    <source>
        <strain evidence="2 3">CBS 123374</strain>
    </source>
</reference>
<keyword evidence="3" id="KW-1185">Reference proteome</keyword>
<accession>A0ABR1YUB8</accession>
<feature type="region of interest" description="Disordered" evidence="1">
    <location>
        <begin position="128"/>
        <end position="152"/>
    </location>
</feature>
<feature type="compositionally biased region" description="Acidic residues" evidence="1">
    <location>
        <begin position="272"/>
        <end position="283"/>
    </location>
</feature>